<evidence type="ECO:0000313" key="2">
    <source>
        <dbReference type="EMBL" id="AIG26153.1"/>
    </source>
</evidence>
<dbReference type="EMBL" id="CP007806">
    <property type="protein sequence ID" value="AIG26153.1"/>
    <property type="molecule type" value="Genomic_DNA"/>
</dbReference>
<feature type="domain" description="N-acetyltransferase" evidence="1">
    <location>
        <begin position="23"/>
        <end position="168"/>
    </location>
</feature>
<dbReference type="eggNOG" id="COG5628">
    <property type="taxonomic scope" value="Bacteria"/>
</dbReference>
<evidence type="ECO:0000313" key="3">
    <source>
        <dbReference type="Proteomes" id="UP000005850"/>
    </source>
</evidence>
<dbReference type="AlphaFoldDB" id="A0A075R4P2"/>
<dbReference type="Gene3D" id="3.40.630.30">
    <property type="match status" value="1"/>
</dbReference>
<dbReference type="STRING" id="1042163.BRLA_c018310"/>
<gene>
    <name evidence="2" type="ORF">BRLA_c018310</name>
</gene>
<dbReference type="SUPFAM" id="SSF55729">
    <property type="entry name" value="Acyl-CoA N-acyltransferases (Nat)"/>
    <property type="match status" value="1"/>
</dbReference>
<keyword evidence="2" id="KW-0808">Transferase</keyword>
<dbReference type="PROSITE" id="PS51186">
    <property type="entry name" value="GNAT"/>
    <property type="match status" value="1"/>
</dbReference>
<proteinExistence type="predicted"/>
<dbReference type="Proteomes" id="UP000005850">
    <property type="component" value="Chromosome"/>
</dbReference>
<dbReference type="InterPro" id="IPR016181">
    <property type="entry name" value="Acyl_CoA_acyltransferase"/>
</dbReference>
<dbReference type="InterPro" id="IPR000182">
    <property type="entry name" value="GNAT_dom"/>
</dbReference>
<accession>A0A075R4P2</accession>
<protein>
    <submittedName>
        <fullName evidence="2">Putative acetyltransferase</fullName>
    </submittedName>
</protein>
<keyword evidence="3" id="KW-1185">Reference proteome</keyword>
<evidence type="ECO:0000259" key="1">
    <source>
        <dbReference type="PROSITE" id="PS51186"/>
    </source>
</evidence>
<organism evidence="2 3">
    <name type="scientific">Brevibacillus laterosporus LMG 15441</name>
    <dbReference type="NCBI Taxonomy" id="1042163"/>
    <lineage>
        <taxon>Bacteria</taxon>
        <taxon>Bacillati</taxon>
        <taxon>Bacillota</taxon>
        <taxon>Bacilli</taxon>
        <taxon>Bacillales</taxon>
        <taxon>Paenibacillaceae</taxon>
        <taxon>Brevibacillus</taxon>
    </lineage>
</organism>
<reference evidence="2 3" key="1">
    <citation type="journal article" date="2011" name="J. Bacteriol.">
        <title>Genome sequence of Brevibacillus laterosporus LMG 15441, a pathogen of invertebrates.</title>
        <authorList>
            <person name="Djukic M."/>
            <person name="Poehlein A."/>
            <person name="Thurmer A."/>
            <person name="Daniel R."/>
        </authorList>
    </citation>
    <scope>NUCLEOTIDE SEQUENCE [LARGE SCALE GENOMIC DNA]</scope>
    <source>
        <strain evidence="2 3">LMG 15441</strain>
    </source>
</reference>
<dbReference type="GO" id="GO:0016747">
    <property type="term" value="F:acyltransferase activity, transferring groups other than amino-acyl groups"/>
    <property type="evidence" value="ECO:0007669"/>
    <property type="project" value="InterPro"/>
</dbReference>
<name>A0A075R4P2_BRELA</name>
<dbReference type="RefSeq" id="WP_003338457.1">
    <property type="nucleotide sequence ID" value="NZ_CP007806.1"/>
</dbReference>
<dbReference type="KEGG" id="blr:BRLA_c018310"/>
<dbReference type="Pfam" id="PF00583">
    <property type="entry name" value="Acetyltransf_1"/>
    <property type="match status" value="1"/>
</dbReference>
<dbReference type="HOGENOM" id="CLU_112329_2_0_9"/>
<sequence length="168" mass="19876">MKENQNSLISICPVSSRDKNIIFNLMPLYLHDLSAYTNNLTVDRQGRFVYENLDLYWEREALQPYLIKSAEDIVGFLLLNRPPFAPTGTDFYVNELFILTYYRRKGFARKALKQCFTDNPGNYMVVQMINNKPAISFWHRLYEEEGIIFEERQDVLQDEPCLLQKFTI</sequence>